<feature type="compositionally biased region" description="Low complexity" evidence="7">
    <location>
        <begin position="183"/>
        <end position="197"/>
    </location>
</feature>
<comment type="caution">
    <text evidence="10">The sequence shown here is derived from an EMBL/GenBank/DDBJ whole genome shotgun (WGS) entry which is preliminary data.</text>
</comment>
<evidence type="ECO:0000256" key="5">
    <source>
        <dbReference type="ARBA" id="ARBA00023163"/>
    </source>
</evidence>
<evidence type="ECO:0000256" key="6">
    <source>
        <dbReference type="ARBA" id="ARBA00023242"/>
    </source>
</evidence>
<name>A0A426YEM7_ENSVE</name>
<evidence type="ECO:0000256" key="4">
    <source>
        <dbReference type="ARBA" id="ARBA00023125"/>
    </source>
</evidence>
<dbReference type="InterPro" id="IPR001005">
    <property type="entry name" value="SANT/Myb"/>
</dbReference>
<dbReference type="EMBL" id="AMZH03012924">
    <property type="protein sequence ID" value="RRT50153.1"/>
    <property type="molecule type" value="Genomic_DNA"/>
</dbReference>
<evidence type="ECO:0000256" key="1">
    <source>
        <dbReference type="ARBA" id="ARBA00004123"/>
    </source>
</evidence>
<dbReference type="Gene3D" id="1.10.10.60">
    <property type="entry name" value="Homeodomain-like"/>
    <property type="match status" value="1"/>
</dbReference>
<feature type="compositionally biased region" description="Basic residues" evidence="7">
    <location>
        <begin position="134"/>
        <end position="146"/>
    </location>
</feature>
<keyword evidence="2" id="KW-0677">Repeat</keyword>
<evidence type="ECO:0000313" key="10">
    <source>
        <dbReference type="EMBL" id="RRT50153.1"/>
    </source>
</evidence>
<dbReference type="PANTHER" id="PTHR47997:SF28">
    <property type="entry name" value="TRANSCRIPTION FACTOR MYB15-LIKE"/>
    <property type="match status" value="1"/>
</dbReference>
<comment type="subcellular location">
    <subcellularLocation>
        <location evidence="1">Nucleus</location>
    </subcellularLocation>
</comment>
<dbReference type="AlphaFoldDB" id="A0A426YEM7"/>
<feature type="region of interest" description="Disordered" evidence="7">
    <location>
        <begin position="183"/>
        <end position="209"/>
    </location>
</feature>
<feature type="domain" description="HTH myb-type" evidence="9">
    <location>
        <begin position="96"/>
        <end position="125"/>
    </location>
</feature>
<dbReference type="GO" id="GO:0003677">
    <property type="term" value="F:DNA binding"/>
    <property type="evidence" value="ECO:0007669"/>
    <property type="project" value="UniProtKB-KW"/>
</dbReference>
<evidence type="ECO:0000256" key="7">
    <source>
        <dbReference type="SAM" id="MobiDB-lite"/>
    </source>
</evidence>
<keyword evidence="6" id="KW-0539">Nucleus</keyword>
<accession>A0A426YEM7</accession>
<dbReference type="InterPro" id="IPR017930">
    <property type="entry name" value="Myb_dom"/>
</dbReference>
<feature type="region of interest" description="Disordered" evidence="7">
    <location>
        <begin position="118"/>
        <end position="169"/>
    </location>
</feature>
<organism evidence="10 11">
    <name type="scientific">Ensete ventricosum</name>
    <name type="common">Abyssinian banana</name>
    <name type="synonym">Musa ensete</name>
    <dbReference type="NCBI Taxonomy" id="4639"/>
    <lineage>
        <taxon>Eukaryota</taxon>
        <taxon>Viridiplantae</taxon>
        <taxon>Streptophyta</taxon>
        <taxon>Embryophyta</taxon>
        <taxon>Tracheophyta</taxon>
        <taxon>Spermatophyta</taxon>
        <taxon>Magnoliopsida</taxon>
        <taxon>Liliopsida</taxon>
        <taxon>Zingiberales</taxon>
        <taxon>Musaceae</taxon>
        <taxon>Ensete</taxon>
    </lineage>
</organism>
<reference evidence="10 11" key="1">
    <citation type="journal article" date="2014" name="Agronomy (Basel)">
        <title>A Draft Genome Sequence for Ensete ventricosum, the Drought-Tolerant Tree Against Hunger.</title>
        <authorList>
            <person name="Harrison J."/>
            <person name="Moore K.A."/>
            <person name="Paszkiewicz K."/>
            <person name="Jones T."/>
            <person name="Grant M."/>
            <person name="Ambacheew D."/>
            <person name="Muzemil S."/>
            <person name="Studholme D.J."/>
        </authorList>
    </citation>
    <scope>NUCLEOTIDE SEQUENCE [LARGE SCALE GENOMIC DNA]</scope>
</reference>
<dbReference type="GO" id="GO:0005634">
    <property type="term" value="C:nucleus"/>
    <property type="evidence" value="ECO:0007669"/>
    <property type="project" value="UniProtKB-SubCell"/>
</dbReference>
<dbReference type="Pfam" id="PF00249">
    <property type="entry name" value="Myb_DNA-binding"/>
    <property type="match status" value="1"/>
</dbReference>
<dbReference type="InterPro" id="IPR009057">
    <property type="entry name" value="Homeodomain-like_sf"/>
</dbReference>
<dbReference type="CDD" id="cd00167">
    <property type="entry name" value="SANT"/>
    <property type="match status" value="1"/>
</dbReference>
<dbReference type="PROSITE" id="PS51294">
    <property type="entry name" value="HTH_MYB"/>
    <property type="match status" value="1"/>
</dbReference>
<evidence type="ECO:0000256" key="3">
    <source>
        <dbReference type="ARBA" id="ARBA00023015"/>
    </source>
</evidence>
<evidence type="ECO:0000259" key="9">
    <source>
        <dbReference type="PROSITE" id="PS51294"/>
    </source>
</evidence>
<evidence type="ECO:0000259" key="8">
    <source>
        <dbReference type="PROSITE" id="PS50090"/>
    </source>
</evidence>
<dbReference type="SUPFAM" id="SSF46689">
    <property type="entry name" value="Homeodomain-like"/>
    <property type="match status" value="1"/>
</dbReference>
<dbReference type="InterPro" id="IPR051953">
    <property type="entry name" value="Plant_SW-associated_TFs"/>
</dbReference>
<dbReference type="PROSITE" id="PS50090">
    <property type="entry name" value="MYB_LIKE"/>
    <property type="match status" value="1"/>
</dbReference>
<dbReference type="Proteomes" id="UP000287651">
    <property type="component" value="Unassembled WGS sequence"/>
</dbReference>
<evidence type="ECO:0000256" key="2">
    <source>
        <dbReference type="ARBA" id="ARBA00022737"/>
    </source>
</evidence>
<keyword evidence="3" id="KW-0805">Transcription regulation</keyword>
<evidence type="ECO:0000313" key="11">
    <source>
        <dbReference type="Proteomes" id="UP000287651"/>
    </source>
</evidence>
<protein>
    <submittedName>
        <fullName evidence="10">Uncharacterized protein</fullName>
    </submittedName>
</protein>
<gene>
    <name evidence="10" type="ORF">B296_00043166</name>
</gene>
<keyword evidence="5" id="KW-0804">Transcription</keyword>
<sequence>MYVEQRAGTAAMEVNALAEAHVIHASTTTHYATALSTTASACLVLKENRAELGLNVPTPGSFPLAMETGRGGYFLSANGLGKGGRQEVWGELLAVRRWSAIAASLPGRTDNEIKNVWHTHLKKRMDPKEATQASKKRRRRKKKKRDAKNESEPERVNPQADADPGNPRCDVIEVSVEESYSGFSSAATTDSSAVSGDVTSSNMEAREEESYDSKEVAVIDESFWLDEAFSIDISTESMTLAPLEVPTSAAGAAVGEESLSSFSSTTGDDMNFWLKVFMEAEHLEDLPRINPADVQLI</sequence>
<feature type="domain" description="Myb-like" evidence="8">
    <location>
        <begin position="90"/>
        <end position="121"/>
    </location>
</feature>
<dbReference type="PANTHER" id="PTHR47997">
    <property type="entry name" value="MYB DOMAIN PROTEIN 55"/>
    <property type="match status" value="1"/>
</dbReference>
<proteinExistence type="predicted"/>
<keyword evidence="4" id="KW-0238">DNA-binding</keyword>